<keyword evidence="1" id="KW-0732">Signal</keyword>
<accession>A0AAD9B7A0</accession>
<dbReference type="EMBL" id="JASDAP010000027">
    <property type="protein sequence ID" value="KAK1877966.1"/>
    <property type="molecule type" value="Genomic_DNA"/>
</dbReference>
<sequence>MTLVQSVVLLALVSAAQGQSLTSSEPVVSRAGEPVSLSCKVVQSEYGVYSFLFSSEEAWGDSQSLLQGIWLHI</sequence>
<feature type="chain" id="PRO_5041928898" evidence="1">
    <location>
        <begin position="19"/>
        <end position="73"/>
    </location>
</feature>
<reference evidence="2" key="1">
    <citation type="submission" date="2023-04" db="EMBL/GenBank/DDBJ databases">
        <title>Chromosome-level genome of Chaenocephalus aceratus.</title>
        <authorList>
            <person name="Park H."/>
        </authorList>
    </citation>
    <scope>NUCLEOTIDE SEQUENCE</scope>
    <source>
        <strain evidence="2">DE</strain>
        <tissue evidence="2">Muscle</tissue>
    </source>
</reference>
<keyword evidence="3" id="KW-1185">Reference proteome</keyword>
<feature type="signal peptide" evidence="1">
    <location>
        <begin position="1"/>
        <end position="18"/>
    </location>
</feature>
<evidence type="ECO:0000313" key="2">
    <source>
        <dbReference type="EMBL" id="KAK1877966.1"/>
    </source>
</evidence>
<gene>
    <name evidence="2" type="ORF">KUDE01_003274</name>
</gene>
<evidence type="ECO:0000256" key="1">
    <source>
        <dbReference type="SAM" id="SignalP"/>
    </source>
</evidence>
<protein>
    <submittedName>
        <fullName evidence="2">Protein unc-93 like A</fullName>
    </submittedName>
</protein>
<dbReference type="AlphaFoldDB" id="A0AAD9B7A0"/>
<dbReference type="Proteomes" id="UP001228049">
    <property type="component" value="Unassembled WGS sequence"/>
</dbReference>
<evidence type="ECO:0000313" key="3">
    <source>
        <dbReference type="Proteomes" id="UP001228049"/>
    </source>
</evidence>
<comment type="caution">
    <text evidence="2">The sequence shown here is derived from an EMBL/GenBank/DDBJ whole genome shotgun (WGS) entry which is preliminary data.</text>
</comment>
<proteinExistence type="predicted"/>
<name>A0AAD9B7A0_DISEL</name>
<organism evidence="2 3">
    <name type="scientific">Dissostichus eleginoides</name>
    <name type="common">Patagonian toothfish</name>
    <name type="synonym">Dissostichus amissus</name>
    <dbReference type="NCBI Taxonomy" id="100907"/>
    <lineage>
        <taxon>Eukaryota</taxon>
        <taxon>Metazoa</taxon>
        <taxon>Chordata</taxon>
        <taxon>Craniata</taxon>
        <taxon>Vertebrata</taxon>
        <taxon>Euteleostomi</taxon>
        <taxon>Actinopterygii</taxon>
        <taxon>Neopterygii</taxon>
        <taxon>Teleostei</taxon>
        <taxon>Neoteleostei</taxon>
        <taxon>Acanthomorphata</taxon>
        <taxon>Eupercaria</taxon>
        <taxon>Perciformes</taxon>
        <taxon>Notothenioidei</taxon>
        <taxon>Nototheniidae</taxon>
        <taxon>Dissostichus</taxon>
    </lineage>
</organism>